<evidence type="ECO:0000313" key="8">
    <source>
        <dbReference type="EMBL" id="KAL0266444.1"/>
    </source>
</evidence>
<reference evidence="8" key="1">
    <citation type="journal article" date="2024" name="Gigascience">
        <title>Chromosome-level genome of the poultry shaft louse Menopon gallinae provides insight into the host-switching and adaptive evolution of parasitic lice.</title>
        <authorList>
            <person name="Xu Y."/>
            <person name="Ma L."/>
            <person name="Liu S."/>
            <person name="Liang Y."/>
            <person name="Liu Q."/>
            <person name="He Z."/>
            <person name="Tian L."/>
            <person name="Duan Y."/>
            <person name="Cai W."/>
            <person name="Li H."/>
            <person name="Song F."/>
        </authorList>
    </citation>
    <scope>NUCLEOTIDE SEQUENCE</scope>
    <source>
        <strain evidence="8">Cailab_2023a</strain>
    </source>
</reference>
<sequence>MAGTREEKRPLLAAGTEVVGRTTHLTTFFAVACIVDQFGVNPIIVLPRAIILCGWIGFPLAMVVFSLTIYTAMLLGRCWVIAQHVDSEMTLKIRYPYSALAEKVWGKEVGKFINVYINIAIFCSNIPVLLLASQNLQFFDGIVTKNAFNFSYCYWLVILGIGLCPLTWLGSPKDSKWISVVSTFLVVLTASITWTCMITDDTKAVLYKEMPDPNWRIIGITFGILAFQFGCHPAILTIQTDMHEKTELATSVLFSFLATGGLSLITVLAASAMYGSGVHANLIQGLPPTIVLQVGIICVTLQLFLSSVVGGCSLFQDLEDKLGVPSELCWQRCLIRSATVMLAVLAAEMLPRFDLVMGLLGGLFTGPITFIMPPLLYRKYRRLLAQSPVRQYYIESPGTTRNGFSRFLKRHFFTLDVNLDEGECTVSESVVLSCIVLVGLCATVSATYFSVVGSFVRTQQVPPCIVSVDLASFIVNK</sequence>
<feature type="transmembrane region" description="Helical" evidence="6">
    <location>
        <begin position="333"/>
        <end position="350"/>
    </location>
</feature>
<feature type="domain" description="Amino acid transporter transmembrane" evidence="7">
    <location>
        <begin position="43"/>
        <end position="381"/>
    </location>
</feature>
<feature type="transmembrane region" description="Helical" evidence="6">
    <location>
        <begin position="215"/>
        <end position="236"/>
    </location>
</feature>
<keyword evidence="3 6" id="KW-0812">Transmembrane</keyword>
<evidence type="ECO:0000256" key="4">
    <source>
        <dbReference type="ARBA" id="ARBA00022989"/>
    </source>
</evidence>
<keyword evidence="5 6" id="KW-0472">Membrane</keyword>
<gene>
    <name evidence="8" type="ORF">PYX00_008976</name>
</gene>
<evidence type="ECO:0000256" key="2">
    <source>
        <dbReference type="ARBA" id="ARBA00022448"/>
    </source>
</evidence>
<dbReference type="EMBL" id="JARGDH010000005">
    <property type="protein sequence ID" value="KAL0266444.1"/>
    <property type="molecule type" value="Genomic_DNA"/>
</dbReference>
<feature type="transmembrane region" description="Helical" evidence="6">
    <location>
        <begin position="113"/>
        <end position="132"/>
    </location>
</feature>
<proteinExistence type="predicted"/>
<evidence type="ECO:0000256" key="6">
    <source>
        <dbReference type="SAM" id="Phobius"/>
    </source>
</evidence>
<feature type="transmembrane region" description="Helical" evidence="6">
    <location>
        <begin position="49"/>
        <end position="75"/>
    </location>
</feature>
<dbReference type="PROSITE" id="PS51257">
    <property type="entry name" value="PROKAR_LIPOPROTEIN"/>
    <property type="match status" value="1"/>
</dbReference>
<comment type="subcellular location">
    <subcellularLocation>
        <location evidence="1">Membrane</location>
    </subcellularLocation>
</comment>
<protein>
    <recommendedName>
        <fullName evidence="7">Amino acid transporter transmembrane domain-containing protein</fullName>
    </recommendedName>
</protein>
<keyword evidence="2" id="KW-0813">Transport</keyword>
<feature type="transmembrane region" description="Helical" evidence="6">
    <location>
        <begin position="290"/>
        <end position="312"/>
    </location>
</feature>
<organism evidence="8">
    <name type="scientific">Menopon gallinae</name>
    <name type="common">poultry shaft louse</name>
    <dbReference type="NCBI Taxonomy" id="328185"/>
    <lineage>
        <taxon>Eukaryota</taxon>
        <taxon>Metazoa</taxon>
        <taxon>Ecdysozoa</taxon>
        <taxon>Arthropoda</taxon>
        <taxon>Hexapoda</taxon>
        <taxon>Insecta</taxon>
        <taxon>Pterygota</taxon>
        <taxon>Neoptera</taxon>
        <taxon>Paraneoptera</taxon>
        <taxon>Psocodea</taxon>
        <taxon>Troctomorpha</taxon>
        <taxon>Phthiraptera</taxon>
        <taxon>Amblycera</taxon>
        <taxon>Menoponidae</taxon>
        <taxon>Menopon</taxon>
    </lineage>
</organism>
<dbReference type="GO" id="GO:0016020">
    <property type="term" value="C:membrane"/>
    <property type="evidence" value="ECO:0007669"/>
    <property type="project" value="UniProtKB-SubCell"/>
</dbReference>
<evidence type="ECO:0000256" key="5">
    <source>
        <dbReference type="ARBA" id="ARBA00023136"/>
    </source>
</evidence>
<evidence type="ECO:0000256" key="1">
    <source>
        <dbReference type="ARBA" id="ARBA00004370"/>
    </source>
</evidence>
<evidence type="ECO:0000256" key="3">
    <source>
        <dbReference type="ARBA" id="ARBA00022692"/>
    </source>
</evidence>
<dbReference type="PANTHER" id="PTHR48017">
    <property type="entry name" value="OS05G0424000 PROTEIN-RELATED"/>
    <property type="match status" value="1"/>
</dbReference>
<dbReference type="AlphaFoldDB" id="A0AAW2H9D8"/>
<accession>A0AAW2H9D8</accession>
<feature type="transmembrane region" description="Helical" evidence="6">
    <location>
        <begin position="356"/>
        <end position="377"/>
    </location>
</feature>
<dbReference type="Pfam" id="PF01490">
    <property type="entry name" value="Aa_trans"/>
    <property type="match status" value="1"/>
</dbReference>
<feature type="transmembrane region" description="Helical" evidence="6">
    <location>
        <begin position="248"/>
        <end position="270"/>
    </location>
</feature>
<comment type="caution">
    <text evidence="8">The sequence shown here is derived from an EMBL/GenBank/DDBJ whole genome shotgun (WGS) entry which is preliminary data.</text>
</comment>
<evidence type="ECO:0000259" key="7">
    <source>
        <dbReference type="Pfam" id="PF01490"/>
    </source>
</evidence>
<dbReference type="InterPro" id="IPR013057">
    <property type="entry name" value="AA_transpt_TM"/>
</dbReference>
<keyword evidence="4 6" id="KW-1133">Transmembrane helix</keyword>
<feature type="transmembrane region" description="Helical" evidence="6">
    <location>
        <begin position="152"/>
        <end position="170"/>
    </location>
</feature>
<feature type="transmembrane region" description="Helical" evidence="6">
    <location>
        <begin position="177"/>
        <end position="195"/>
    </location>
</feature>
<name>A0AAW2H9D8_9NEOP</name>